<dbReference type="OrthoDB" id="8982743at2"/>
<dbReference type="GO" id="GO:0046930">
    <property type="term" value="C:pore complex"/>
    <property type="evidence" value="ECO:0007669"/>
    <property type="project" value="UniProtKB-KW"/>
</dbReference>
<dbReference type="InterPro" id="IPR050298">
    <property type="entry name" value="Gram-neg_bact_OMP"/>
</dbReference>
<keyword evidence="3" id="KW-0813">Transport</keyword>
<evidence type="ECO:0000256" key="4">
    <source>
        <dbReference type="ARBA" id="ARBA00022452"/>
    </source>
</evidence>
<gene>
    <name evidence="13" type="ORF">EYW47_20290</name>
</gene>
<dbReference type="PANTHER" id="PTHR34501:SF9">
    <property type="entry name" value="MAJOR OUTER MEMBRANE PROTEIN P.IA"/>
    <property type="match status" value="1"/>
</dbReference>
<keyword evidence="5" id="KW-0812">Transmembrane</keyword>
<dbReference type="CDD" id="cd00342">
    <property type="entry name" value="gram_neg_porins"/>
    <property type="match status" value="1"/>
</dbReference>
<reference evidence="13 14" key="1">
    <citation type="submission" date="2019-03" db="EMBL/GenBank/DDBJ databases">
        <title>Paraburkholderia sp. 4M-K11, isolated from subtropical forest soil.</title>
        <authorList>
            <person name="Gao Z.-H."/>
            <person name="Qiu L.-H."/>
        </authorList>
    </citation>
    <scope>NUCLEOTIDE SEQUENCE [LARGE SCALE GENOMIC DNA]</scope>
    <source>
        <strain evidence="13 14">4M-K11</strain>
    </source>
</reference>
<dbReference type="PANTHER" id="PTHR34501">
    <property type="entry name" value="PROTEIN YDDL-RELATED"/>
    <property type="match status" value="1"/>
</dbReference>
<keyword evidence="9" id="KW-0472">Membrane</keyword>
<dbReference type="Pfam" id="PF13609">
    <property type="entry name" value="Porin_4"/>
    <property type="match status" value="1"/>
</dbReference>
<feature type="domain" description="Porin" evidence="12">
    <location>
        <begin position="9"/>
        <end position="337"/>
    </location>
</feature>
<keyword evidence="14" id="KW-1185">Reference proteome</keyword>
<organism evidence="13 14">
    <name type="scientific">Paraburkholderia silviterrae</name>
    <dbReference type="NCBI Taxonomy" id="2528715"/>
    <lineage>
        <taxon>Bacteria</taxon>
        <taxon>Pseudomonadati</taxon>
        <taxon>Pseudomonadota</taxon>
        <taxon>Betaproteobacteria</taxon>
        <taxon>Burkholderiales</taxon>
        <taxon>Burkholderiaceae</taxon>
        <taxon>Paraburkholderia</taxon>
    </lineage>
</organism>
<dbReference type="AlphaFoldDB" id="A0A4R5M6G4"/>
<dbReference type="EMBL" id="SMRP01000010">
    <property type="protein sequence ID" value="TDG21714.1"/>
    <property type="molecule type" value="Genomic_DNA"/>
</dbReference>
<proteinExistence type="predicted"/>
<evidence type="ECO:0000256" key="6">
    <source>
        <dbReference type="ARBA" id="ARBA00022729"/>
    </source>
</evidence>
<evidence type="ECO:0000256" key="3">
    <source>
        <dbReference type="ARBA" id="ARBA00022448"/>
    </source>
</evidence>
<dbReference type="GO" id="GO:0015288">
    <property type="term" value="F:porin activity"/>
    <property type="evidence" value="ECO:0007669"/>
    <property type="project" value="UniProtKB-KW"/>
</dbReference>
<keyword evidence="8" id="KW-0626">Porin</keyword>
<feature type="signal peptide" evidence="11">
    <location>
        <begin position="1"/>
        <end position="23"/>
    </location>
</feature>
<dbReference type="InterPro" id="IPR023614">
    <property type="entry name" value="Porin_dom_sf"/>
</dbReference>
<evidence type="ECO:0000256" key="8">
    <source>
        <dbReference type="ARBA" id="ARBA00023114"/>
    </source>
</evidence>
<evidence type="ECO:0000256" key="5">
    <source>
        <dbReference type="ARBA" id="ARBA00022692"/>
    </source>
</evidence>
<evidence type="ECO:0000259" key="12">
    <source>
        <dbReference type="Pfam" id="PF13609"/>
    </source>
</evidence>
<name>A0A4R5M6G4_9BURK</name>
<dbReference type="RefSeq" id="WP_133196632.1">
    <property type="nucleotide sequence ID" value="NZ_JBHUCW010000038.1"/>
</dbReference>
<evidence type="ECO:0000256" key="7">
    <source>
        <dbReference type="ARBA" id="ARBA00023065"/>
    </source>
</evidence>
<evidence type="ECO:0000256" key="1">
    <source>
        <dbReference type="ARBA" id="ARBA00004571"/>
    </source>
</evidence>
<dbReference type="GO" id="GO:0009279">
    <property type="term" value="C:cell outer membrane"/>
    <property type="evidence" value="ECO:0007669"/>
    <property type="project" value="UniProtKB-SubCell"/>
</dbReference>
<evidence type="ECO:0000313" key="13">
    <source>
        <dbReference type="EMBL" id="TDG21714.1"/>
    </source>
</evidence>
<comment type="subcellular location">
    <subcellularLocation>
        <location evidence="1">Cell outer membrane</location>
        <topology evidence="1">Multi-pass membrane protein</topology>
    </subcellularLocation>
</comment>
<evidence type="ECO:0000256" key="10">
    <source>
        <dbReference type="ARBA" id="ARBA00023237"/>
    </source>
</evidence>
<keyword evidence="7" id="KW-0406">Ion transport</keyword>
<protein>
    <submittedName>
        <fullName evidence="13">Porin</fullName>
    </submittedName>
</protein>
<dbReference type="GO" id="GO:0006811">
    <property type="term" value="P:monoatomic ion transport"/>
    <property type="evidence" value="ECO:0007669"/>
    <property type="project" value="UniProtKB-KW"/>
</dbReference>
<comment type="subunit">
    <text evidence="2">Homotrimer.</text>
</comment>
<keyword evidence="6 11" id="KW-0732">Signal</keyword>
<evidence type="ECO:0000256" key="11">
    <source>
        <dbReference type="SAM" id="SignalP"/>
    </source>
</evidence>
<keyword evidence="4" id="KW-1134">Transmembrane beta strand</keyword>
<accession>A0A4R5M6G4</accession>
<keyword evidence="10" id="KW-0998">Cell outer membrane</keyword>
<dbReference type="Proteomes" id="UP000295722">
    <property type="component" value="Unassembled WGS sequence"/>
</dbReference>
<comment type="caution">
    <text evidence="13">The sequence shown here is derived from an EMBL/GenBank/DDBJ whole genome shotgun (WGS) entry which is preliminary data.</text>
</comment>
<sequence>MGRQRRKCALAAMIGLAAPIAHAQSSVTIFGLLDAGVSYISNQGGKSNWQMADGIAVPNLFGLEGAEDLGGGLKAKFRLVNQFSLGNGSIIASPSNSSMTSGGLFAREAWVGLASERYGSLTMGRQQDFMVDTLLADVGADSALYVGGLYNFRDGPFAGLNLPDSPPGDAYDFDHMNGAEALSNSVKYTSADFSGLKFGGMYAFGGTAGNFSQNSASSYGVSYARGPLAVGAAYTNVKYAVLEGESIRNWGAGARYTIGNALLTLLYTNTRNTQNGAAVNMVEAGGTWHVTPAFGLGANYMYMCGNAGVDNNHAHQIDAVAQYSLSKRTTVYAETAFQIANSGATAAIDGTFGPSSSNQQFVGRIGIQTRF</sequence>
<evidence type="ECO:0000313" key="14">
    <source>
        <dbReference type="Proteomes" id="UP000295722"/>
    </source>
</evidence>
<dbReference type="Gene3D" id="2.40.160.10">
    <property type="entry name" value="Porin"/>
    <property type="match status" value="1"/>
</dbReference>
<evidence type="ECO:0000256" key="2">
    <source>
        <dbReference type="ARBA" id="ARBA00011233"/>
    </source>
</evidence>
<feature type="chain" id="PRO_5020809377" evidence="11">
    <location>
        <begin position="24"/>
        <end position="371"/>
    </location>
</feature>
<dbReference type="SUPFAM" id="SSF56935">
    <property type="entry name" value="Porins"/>
    <property type="match status" value="1"/>
</dbReference>
<dbReference type="InterPro" id="IPR033900">
    <property type="entry name" value="Gram_neg_porin_domain"/>
</dbReference>
<evidence type="ECO:0000256" key="9">
    <source>
        <dbReference type="ARBA" id="ARBA00023136"/>
    </source>
</evidence>